<proteinExistence type="predicted"/>
<evidence type="ECO:0000256" key="1">
    <source>
        <dbReference type="SAM" id="Phobius"/>
    </source>
</evidence>
<comment type="caution">
    <text evidence="2">The sequence shown here is derived from an EMBL/GenBank/DDBJ whole genome shotgun (WGS) entry which is preliminary data.</text>
</comment>
<feature type="transmembrane region" description="Helical" evidence="1">
    <location>
        <begin position="160"/>
        <end position="180"/>
    </location>
</feature>
<keyword evidence="1" id="KW-1133">Transmembrane helix</keyword>
<feature type="transmembrane region" description="Helical" evidence="1">
    <location>
        <begin position="110"/>
        <end position="130"/>
    </location>
</feature>
<dbReference type="Proteomes" id="UP000230821">
    <property type="component" value="Unassembled WGS sequence"/>
</dbReference>
<feature type="transmembrane region" description="Helical" evidence="1">
    <location>
        <begin position="72"/>
        <end position="90"/>
    </location>
</feature>
<accession>A0A2G6KH00</accession>
<dbReference type="AlphaFoldDB" id="A0A2G6KH00"/>
<name>A0A2G6KH00_9BACT</name>
<evidence type="ECO:0000313" key="3">
    <source>
        <dbReference type="Proteomes" id="UP000230821"/>
    </source>
</evidence>
<protein>
    <submittedName>
        <fullName evidence="2">Uncharacterized protein</fullName>
    </submittedName>
</protein>
<evidence type="ECO:0000313" key="2">
    <source>
        <dbReference type="EMBL" id="PIE34282.1"/>
    </source>
</evidence>
<sequence length="186" mass="19426">MNIFLAIILGLLFGFVLQKVGAANPQELINMLRLKDLHLMKAIFFAIGISSLVLFILLAVGMIDTSHISIKSSYVGVIIGGAILGLGWAISGFCPGTGVVALGVGRKDAISFVLGGLLGALVFTLGYGAVKSSFLFAKLGDKITLAETGNEKFPALLPGLPGIVVAGVIAVVFIIIAWMLPDKNEQ</sequence>
<keyword evidence="1" id="KW-0812">Transmembrane</keyword>
<organism evidence="2 3">
    <name type="scientific">candidate division KSB3 bacterium</name>
    <dbReference type="NCBI Taxonomy" id="2044937"/>
    <lineage>
        <taxon>Bacteria</taxon>
        <taxon>candidate division KSB3</taxon>
    </lineage>
</organism>
<reference evidence="2 3" key="1">
    <citation type="submission" date="2017-10" db="EMBL/GenBank/DDBJ databases">
        <title>Novel microbial diversity and functional potential in the marine mammal oral microbiome.</title>
        <authorList>
            <person name="Dudek N.K."/>
            <person name="Sun C.L."/>
            <person name="Burstein D."/>
            <person name="Kantor R.S."/>
            <person name="Aliaga Goltsman D.S."/>
            <person name="Bik E.M."/>
            <person name="Thomas B.C."/>
            <person name="Banfield J.F."/>
            <person name="Relman D.A."/>
        </authorList>
    </citation>
    <scope>NUCLEOTIDE SEQUENCE [LARGE SCALE GENOMIC DNA]</scope>
    <source>
        <strain evidence="2">DOLJORAL78_47_16</strain>
    </source>
</reference>
<feature type="transmembrane region" description="Helical" evidence="1">
    <location>
        <begin position="38"/>
        <end position="60"/>
    </location>
</feature>
<dbReference type="InterPro" id="IPR007272">
    <property type="entry name" value="Sulf_transp_TsuA/YedE"/>
</dbReference>
<gene>
    <name evidence="2" type="ORF">CSA56_07805</name>
</gene>
<dbReference type="EMBL" id="PDSK01000090">
    <property type="protein sequence ID" value="PIE34282.1"/>
    <property type="molecule type" value="Genomic_DNA"/>
</dbReference>
<keyword evidence="1" id="KW-0472">Membrane</keyword>
<dbReference type="Pfam" id="PF04143">
    <property type="entry name" value="Sulf_transp"/>
    <property type="match status" value="1"/>
</dbReference>